<dbReference type="KEGG" id="bacg:D2962_05135"/>
<sequence>MKILILGGTSNTKADKLSKQLIDGCRKKGVEVEIITANIFTSDLKAIEQKEKPDVIVLVGTKKLDTTLPVINGLPLVYPWMGADKVIDEVVKYNK</sequence>
<evidence type="ECO:0008006" key="3">
    <source>
        <dbReference type="Google" id="ProtNLM"/>
    </source>
</evidence>
<organism evidence="1 2">
    <name type="scientific">Biomaibacter acetigenes</name>
    <dbReference type="NCBI Taxonomy" id="2316383"/>
    <lineage>
        <taxon>Bacteria</taxon>
        <taxon>Bacillati</taxon>
        <taxon>Bacillota</taxon>
        <taxon>Clostridia</taxon>
        <taxon>Thermosediminibacterales</taxon>
        <taxon>Tepidanaerobacteraceae</taxon>
        <taxon>Biomaibacter</taxon>
    </lineage>
</organism>
<dbReference type="Proteomes" id="UP000280960">
    <property type="component" value="Chromosome"/>
</dbReference>
<gene>
    <name evidence="1" type="ORF">D2962_05135</name>
</gene>
<accession>A0A3G2R5B3</accession>
<dbReference type="EMBL" id="CP033169">
    <property type="protein sequence ID" value="AYO30077.1"/>
    <property type="molecule type" value="Genomic_DNA"/>
</dbReference>
<dbReference type="AlphaFoldDB" id="A0A3G2R5B3"/>
<dbReference type="RefSeq" id="WP_122014346.1">
    <property type="nucleotide sequence ID" value="NZ_CP033169.1"/>
</dbReference>
<proteinExistence type="predicted"/>
<evidence type="ECO:0000313" key="1">
    <source>
        <dbReference type="EMBL" id="AYO30077.1"/>
    </source>
</evidence>
<name>A0A3G2R5B3_9FIRM</name>
<keyword evidence="2" id="KW-1185">Reference proteome</keyword>
<protein>
    <recommendedName>
        <fullName evidence="3">Phosphotransferase system EIIB component type 2/3 domain-containing protein</fullName>
    </recommendedName>
</protein>
<reference evidence="1 2" key="1">
    <citation type="submission" date="2018-10" db="EMBL/GenBank/DDBJ databases">
        <authorList>
            <person name="Zhang X."/>
        </authorList>
    </citation>
    <scope>NUCLEOTIDE SEQUENCE [LARGE SCALE GENOMIC DNA]</scope>
    <source>
        <strain evidence="1 2">SK-G1</strain>
    </source>
</reference>
<evidence type="ECO:0000313" key="2">
    <source>
        <dbReference type="Proteomes" id="UP000280960"/>
    </source>
</evidence>
<dbReference type="Gene3D" id="3.40.50.2300">
    <property type="match status" value="1"/>
</dbReference>